<dbReference type="GO" id="GO:0006865">
    <property type="term" value="P:amino acid transport"/>
    <property type="evidence" value="ECO:0007669"/>
    <property type="project" value="UniProtKB-KW"/>
</dbReference>
<keyword evidence="2" id="KW-0813">Transport</keyword>
<feature type="transmembrane region" description="Helical" evidence="7">
    <location>
        <begin position="130"/>
        <end position="150"/>
    </location>
</feature>
<dbReference type="AlphaFoldDB" id="A0A2U1KIL4"/>
<proteinExistence type="predicted"/>
<dbReference type="Proteomes" id="UP000245207">
    <property type="component" value="Unassembled WGS sequence"/>
</dbReference>
<evidence type="ECO:0000256" key="6">
    <source>
        <dbReference type="ARBA" id="ARBA00023136"/>
    </source>
</evidence>
<evidence type="ECO:0000256" key="4">
    <source>
        <dbReference type="ARBA" id="ARBA00022970"/>
    </source>
</evidence>
<protein>
    <submittedName>
        <fullName evidence="9">Amino acid transporter, transmembrane domain-containing protein</fullName>
    </submittedName>
</protein>
<keyword evidence="4" id="KW-0029">Amino-acid transport</keyword>
<evidence type="ECO:0000313" key="10">
    <source>
        <dbReference type="Proteomes" id="UP000245207"/>
    </source>
</evidence>
<keyword evidence="6 7" id="KW-0472">Membrane</keyword>
<dbReference type="PANTHER" id="PTHR48017">
    <property type="entry name" value="OS05G0424000 PROTEIN-RELATED"/>
    <property type="match status" value="1"/>
</dbReference>
<evidence type="ECO:0000256" key="5">
    <source>
        <dbReference type="ARBA" id="ARBA00022989"/>
    </source>
</evidence>
<keyword evidence="3 7" id="KW-0812">Transmembrane</keyword>
<dbReference type="EMBL" id="PKPP01017901">
    <property type="protein sequence ID" value="PWA36620.1"/>
    <property type="molecule type" value="Genomic_DNA"/>
</dbReference>
<evidence type="ECO:0000259" key="8">
    <source>
        <dbReference type="Pfam" id="PF01490"/>
    </source>
</evidence>
<dbReference type="OrthoDB" id="2417221at2759"/>
<dbReference type="Pfam" id="PF01490">
    <property type="entry name" value="Aa_trans"/>
    <property type="match status" value="1"/>
</dbReference>
<dbReference type="STRING" id="35608.A0A2U1KIL4"/>
<keyword evidence="5 7" id="KW-1133">Transmembrane helix</keyword>
<evidence type="ECO:0000256" key="3">
    <source>
        <dbReference type="ARBA" id="ARBA00022692"/>
    </source>
</evidence>
<organism evidence="9 10">
    <name type="scientific">Artemisia annua</name>
    <name type="common">Sweet wormwood</name>
    <dbReference type="NCBI Taxonomy" id="35608"/>
    <lineage>
        <taxon>Eukaryota</taxon>
        <taxon>Viridiplantae</taxon>
        <taxon>Streptophyta</taxon>
        <taxon>Embryophyta</taxon>
        <taxon>Tracheophyta</taxon>
        <taxon>Spermatophyta</taxon>
        <taxon>Magnoliopsida</taxon>
        <taxon>eudicotyledons</taxon>
        <taxon>Gunneridae</taxon>
        <taxon>Pentapetalae</taxon>
        <taxon>asterids</taxon>
        <taxon>campanulids</taxon>
        <taxon>Asterales</taxon>
        <taxon>Asteraceae</taxon>
        <taxon>Asteroideae</taxon>
        <taxon>Anthemideae</taxon>
        <taxon>Artemisiinae</taxon>
        <taxon>Artemisia</taxon>
    </lineage>
</organism>
<evidence type="ECO:0000256" key="2">
    <source>
        <dbReference type="ARBA" id="ARBA00022448"/>
    </source>
</evidence>
<keyword evidence="10" id="KW-1185">Reference proteome</keyword>
<comment type="subcellular location">
    <subcellularLocation>
        <location evidence="1">Membrane</location>
    </subcellularLocation>
</comment>
<dbReference type="GO" id="GO:0016020">
    <property type="term" value="C:membrane"/>
    <property type="evidence" value="ECO:0007669"/>
    <property type="project" value="UniProtKB-SubCell"/>
</dbReference>
<accession>A0A2U1KIL4</accession>
<gene>
    <name evidence="9" type="ORF">CTI12_AA598020</name>
</gene>
<evidence type="ECO:0000256" key="7">
    <source>
        <dbReference type="SAM" id="Phobius"/>
    </source>
</evidence>
<feature type="domain" description="Amino acid transporter transmembrane" evidence="8">
    <location>
        <begin position="24"/>
        <end position="151"/>
    </location>
</feature>
<sequence>MFINVFSGANDWVDPANLSKMLCQITVASAIAVTVTSIFYLGCGCFGYAAFGNNAPGNLLTGFGFYEPYWIVDFANVCIIIHLIGGYQLFSQPIFALAERSLTEKFPECRILDNFYDIKLPMFPTFRLNLFRLCFRTAYVVSTTAIALVFPPSL</sequence>
<evidence type="ECO:0000313" key="9">
    <source>
        <dbReference type="EMBL" id="PWA36620.1"/>
    </source>
</evidence>
<comment type="caution">
    <text evidence="9">The sequence shown here is derived from an EMBL/GenBank/DDBJ whole genome shotgun (WGS) entry which is preliminary data.</text>
</comment>
<name>A0A2U1KIL4_ARTAN</name>
<feature type="transmembrane region" description="Helical" evidence="7">
    <location>
        <begin position="69"/>
        <end position="90"/>
    </location>
</feature>
<feature type="transmembrane region" description="Helical" evidence="7">
    <location>
        <begin position="27"/>
        <end position="49"/>
    </location>
</feature>
<reference evidence="9 10" key="1">
    <citation type="journal article" date="2018" name="Mol. Plant">
        <title>The genome of Artemisia annua provides insight into the evolution of Asteraceae family and artemisinin biosynthesis.</title>
        <authorList>
            <person name="Shen Q."/>
            <person name="Zhang L."/>
            <person name="Liao Z."/>
            <person name="Wang S."/>
            <person name="Yan T."/>
            <person name="Shi P."/>
            <person name="Liu M."/>
            <person name="Fu X."/>
            <person name="Pan Q."/>
            <person name="Wang Y."/>
            <person name="Lv Z."/>
            <person name="Lu X."/>
            <person name="Zhang F."/>
            <person name="Jiang W."/>
            <person name="Ma Y."/>
            <person name="Chen M."/>
            <person name="Hao X."/>
            <person name="Li L."/>
            <person name="Tang Y."/>
            <person name="Lv G."/>
            <person name="Zhou Y."/>
            <person name="Sun X."/>
            <person name="Brodelius P.E."/>
            <person name="Rose J.K.C."/>
            <person name="Tang K."/>
        </authorList>
    </citation>
    <scope>NUCLEOTIDE SEQUENCE [LARGE SCALE GENOMIC DNA]</scope>
    <source>
        <strain evidence="10">cv. Huhao1</strain>
        <tissue evidence="9">Leaf</tissue>
    </source>
</reference>
<evidence type="ECO:0000256" key="1">
    <source>
        <dbReference type="ARBA" id="ARBA00004370"/>
    </source>
</evidence>
<dbReference type="InterPro" id="IPR013057">
    <property type="entry name" value="AA_transpt_TM"/>
</dbReference>